<gene>
    <name evidence="1" type="ORF">B0H67DRAFT_233848</name>
</gene>
<keyword evidence="2" id="KW-1185">Reference proteome</keyword>
<dbReference type="Proteomes" id="UP001172102">
    <property type="component" value="Unassembled WGS sequence"/>
</dbReference>
<comment type="caution">
    <text evidence="1">The sequence shown here is derived from an EMBL/GenBank/DDBJ whole genome shotgun (WGS) entry which is preliminary data.</text>
</comment>
<organism evidence="1 2">
    <name type="scientific">Lasiosphaeris hirsuta</name>
    <dbReference type="NCBI Taxonomy" id="260670"/>
    <lineage>
        <taxon>Eukaryota</taxon>
        <taxon>Fungi</taxon>
        <taxon>Dikarya</taxon>
        <taxon>Ascomycota</taxon>
        <taxon>Pezizomycotina</taxon>
        <taxon>Sordariomycetes</taxon>
        <taxon>Sordariomycetidae</taxon>
        <taxon>Sordariales</taxon>
        <taxon>Lasiosphaeriaceae</taxon>
        <taxon>Lasiosphaeris</taxon>
    </lineage>
</organism>
<proteinExistence type="predicted"/>
<sequence length="203" mass="21982">MSLNEDVDMDEYYQNQDVEMEAPESLQLAPQPLNDCAFRTIARLRNETVESYAAGLGVQPTLAAPAQVAVMVGQIHGVLVGGVTEANLESTIHSTMSIMNTSKVGVAYHDPNNYGHVIVAERVRHRANPKDRSEQEYLGDHKKGSLIQYSDYQPPNDAVTADNERISHKGKDASHQVAAGSVSVLAVPPAPGDRGARFGHAPR</sequence>
<evidence type="ECO:0000313" key="1">
    <source>
        <dbReference type="EMBL" id="KAK0715087.1"/>
    </source>
</evidence>
<reference evidence="1" key="1">
    <citation type="submission" date="2023-06" db="EMBL/GenBank/DDBJ databases">
        <title>Genome-scale phylogeny and comparative genomics of the fungal order Sordariales.</title>
        <authorList>
            <consortium name="Lawrence Berkeley National Laboratory"/>
            <person name="Hensen N."/>
            <person name="Bonometti L."/>
            <person name="Westerberg I."/>
            <person name="Brannstrom I.O."/>
            <person name="Guillou S."/>
            <person name="Cros-Aarteil S."/>
            <person name="Calhoun S."/>
            <person name="Haridas S."/>
            <person name="Kuo A."/>
            <person name="Mondo S."/>
            <person name="Pangilinan J."/>
            <person name="Riley R."/>
            <person name="Labutti K."/>
            <person name="Andreopoulos B."/>
            <person name="Lipzen A."/>
            <person name="Chen C."/>
            <person name="Yanf M."/>
            <person name="Daum C."/>
            <person name="Ng V."/>
            <person name="Clum A."/>
            <person name="Steindorff A."/>
            <person name="Ohm R."/>
            <person name="Martin F."/>
            <person name="Silar P."/>
            <person name="Natvig D."/>
            <person name="Lalanne C."/>
            <person name="Gautier V."/>
            <person name="Ament-Velasquez S.L."/>
            <person name="Kruys A."/>
            <person name="Hutchinson M.I."/>
            <person name="Powell A.J."/>
            <person name="Barry K."/>
            <person name="Miller A.N."/>
            <person name="Grigoriev I.V."/>
            <person name="Debuchy R."/>
            <person name="Gladieux P."/>
            <person name="Thoren M.H."/>
            <person name="Johannesson H."/>
        </authorList>
    </citation>
    <scope>NUCLEOTIDE SEQUENCE</scope>
    <source>
        <strain evidence="1">SMH4607-1</strain>
    </source>
</reference>
<evidence type="ECO:0000313" key="2">
    <source>
        <dbReference type="Proteomes" id="UP001172102"/>
    </source>
</evidence>
<protein>
    <submittedName>
        <fullName evidence="1">Uncharacterized protein</fullName>
    </submittedName>
</protein>
<dbReference type="AlphaFoldDB" id="A0AA40DVK3"/>
<accession>A0AA40DVK3</accession>
<dbReference type="EMBL" id="JAUKUA010000004">
    <property type="protein sequence ID" value="KAK0715087.1"/>
    <property type="molecule type" value="Genomic_DNA"/>
</dbReference>
<name>A0AA40DVK3_9PEZI</name>